<gene>
    <name evidence="3" type="ORF">Desfe_0535</name>
</gene>
<feature type="domain" description="NAD-dependent epimerase/dehydratase" evidence="2">
    <location>
        <begin position="3"/>
        <end position="233"/>
    </location>
</feature>
<dbReference type="AlphaFoldDB" id="I3XR65"/>
<dbReference type="GeneID" id="13062225"/>
<dbReference type="EMBL" id="CP003321">
    <property type="protein sequence ID" value="AFL66439.1"/>
    <property type="molecule type" value="Genomic_DNA"/>
</dbReference>
<reference evidence="3 4" key="1">
    <citation type="journal article" date="2012" name="J. Bacteriol.">
        <title>Complete Genome Sequence of Desulfurococcus fermentans, a Hyperthermophilic Cellulolytic Crenarchaeon Isolated from a Freshwater Hot Spring in Kamchatka, Russia.</title>
        <authorList>
            <person name="Susanti D."/>
            <person name="Johnson E.F."/>
            <person name="Rodriguez J.R."/>
            <person name="Anderson I."/>
            <person name="Perevalova A.A."/>
            <person name="Kyrpides N."/>
            <person name="Lucas S."/>
            <person name="Han J."/>
            <person name="Lapidus A."/>
            <person name="Cheng J.F."/>
            <person name="Goodwin L."/>
            <person name="Pitluck S."/>
            <person name="Mavrommatis K."/>
            <person name="Peters L."/>
            <person name="Land M.L."/>
            <person name="Hauser L."/>
            <person name="Gopalan V."/>
            <person name="Chan P.P."/>
            <person name="Lowe T.M."/>
            <person name="Atomi H."/>
            <person name="Bonch-Osmolovskaya E.A."/>
            <person name="Woyke T."/>
            <person name="Mukhopadhyay B."/>
        </authorList>
    </citation>
    <scope>NUCLEOTIDE SEQUENCE [LARGE SCALE GENOMIC DNA]</scope>
    <source>
        <strain evidence="3 4">DSM 16532</strain>
    </source>
</reference>
<dbReference type="KEGG" id="dfd:Desfe_0535"/>
<dbReference type="Pfam" id="PF01370">
    <property type="entry name" value="Epimerase"/>
    <property type="match status" value="1"/>
</dbReference>
<sequence length="302" mass="33349">MRILITGGAGFIGHNLALFLGEKGFDVVVFDSFERASRIAVGRLEAARIPVVRGDVRSFNGCQGFDVVVHAAAYVSVPESFEKPAEYIDNNVTGTARVAYVCGRAGARIIYLGSAAVYGEPVRLPIPEEHPVNPLSPYGLSKYLGELVLQRFSRFYGFKYVALRLFNVYGPGQNPSYAGVVTVFAERALRGEPLVVYGDGSQTRDFIYVGDVARIILGFIERDLFDNTVYNIGTGKPTTINQLARGIARLAGRDGVEIVYEKERPGDIRHSYADIRKLLSRINIEFTPLEEGLRHVLNSIRQ</sequence>
<name>I3XR65_DESAM</name>
<dbReference type="InterPro" id="IPR001509">
    <property type="entry name" value="Epimerase_deHydtase"/>
</dbReference>
<comment type="similarity">
    <text evidence="1">Belongs to the NAD(P)-dependent epimerase/dehydratase family.</text>
</comment>
<organism evidence="3 4">
    <name type="scientific">Desulfurococcus amylolyticus DSM 16532</name>
    <dbReference type="NCBI Taxonomy" id="768672"/>
    <lineage>
        <taxon>Archaea</taxon>
        <taxon>Thermoproteota</taxon>
        <taxon>Thermoprotei</taxon>
        <taxon>Desulfurococcales</taxon>
        <taxon>Desulfurococcaceae</taxon>
        <taxon>Desulfurococcus</taxon>
    </lineage>
</organism>
<dbReference type="HOGENOM" id="CLU_007383_1_7_2"/>
<evidence type="ECO:0000256" key="1">
    <source>
        <dbReference type="ARBA" id="ARBA00007637"/>
    </source>
</evidence>
<proteinExistence type="inferred from homology"/>
<dbReference type="InterPro" id="IPR036291">
    <property type="entry name" value="NAD(P)-bd_dom_sf"/>
</dbReference>
<dbReference type="RefSeq" id="WP_014767340.1">
    <property type="nucleotide sequence ID" value="NC_018001.1"/>
</dbReference>
<dbReference type="PRINTS" id="PR01713">
    <property type="entry name" value="NUCEPIMERASE"/>
</dbReference>
<keyword evidence="4" id="KW-1185">Reference proteome</keyword>
<dbReference type="Proteomes" id="UP000006175">
    <property type="component" value="Chromosome"/>
</dbReference>
<protein>
    <submittedName>
        <fullName evidence="3">NAD-dependent epimerase/dehydratase</fullName>
    </submittedName>
</protein>
<evidence type="ECO:0000259" key="2">
    <source>
        <dbReference type="Pfam" id="PF01370"/>
    </source>
</evidence>
<dbReference type="SUPFAM" id="SSF51735">
    <property type="entry name" value="NAD(P)-binding Rossmann-fold domains"/>
    <property type="match status" value="1"/>
</dbReference>
<dbReference type="OrthoDB" id="4907at2157"/>
<evidence type="ECO:0000313" key="3">
    <source>
        <dbReference type="EMBL" id="AFL66439.1"/>
    </source>
</evidence>
<evidence type="ECO:0000313" key="4">
    <source>
        <dbReference type="Proteomes" id="UP000006175"/>
    </source>
</evidence>
<dbReference type="eggNOG" id="arCOG01369">
    <property type="taxonomic scope" value="Archaea"/>
</dbReference>
<dbReference type="Gene3D" id="3.40.50.720">
    <property type="entry name" value="NAD(P)-binding Rossmann-like Domain"/>
    <property type="match status" value="1"/>
</dbReference>
<dbReference type="Gene3D" id="3.90.25.10">
    <property type="entry name" value="UDP-galactose 4-epimerase, domain 1"/>
    <property type="match status" value="1"/>
</dbReference>
<dbReference type="PANTHER" id="PTHR43000">
    <property type="entry name" value="DTDP-D-GLUCOSE 4,6-DEHYDRATASE-RELATED"/>
    <property type="match status" value="1"/>
</dbReference>
<accession>I3XR65</accession>